<evidence type="ECO:0000259" key="2">
    <source>
        <dbReference type="PROSITE" id="PS51729"/>
    </source>
</evidence>
<dbReference type="RefSeq" id="WP_191816968.1">
    <property type="nucleotide sequence ID" value="NZ_JACSQT010000014.1"/>
</dbReference>
<keyword evidence="4" id="KW-1185">Reference proteome</keyword>
<evidence type="ECO:0000256" key="1">
    <source>
        <dbReference type="SAM" id="MobiDB-lite"/>
    </source>
</evidence>
<dbReference type="CDD" id="cd04301">
    <property type="entry name" value="NAT_SF"/>
    <property type="match status" value="1"/>
</dbReference>
<dbReference type="InterPro" id="IPR045057">
    <property type="entry name" value="Gcn5-rel_NAT"/>
</dbReference>
<proteinExistence type="predicted"/>
<feature type="region of interest" description="Disordered" evidence="1">
    <location>
        <begin position="1"/>
        <end position="23"/>
    </location>
</feature>
<dbReference type="EMBL" id="JACSQT010000014">
    <property type="protein sequence ID" value="MBD7939294.1"/>
    <property type="molecule type" value="Genomic_DNA"/>
</dbReference>
<organism evidence="3 4">
    <name type="scientific">Cytobacillus stercorigallinarum</name>
    <dbReference type="NCBI Taxonomy" id="2762240"/>
    <lineage>
        <taxon>Bacteria</taxon>
        <taxon>Bacillati</taxon>
        <taxon>Bacillota</taxon>
        <taxon>Bacilli</taxon>
        <taxon>Bacillales</taxon>
        <taxon>Bacillaceae</taxon>
        <taxon>Cytobacillus</taxon>
    </lineage>
</organism>
<protein>
    <submittedName>
        <fullName evidence="3">N-acetyltransferase</fullName>
    </submittedName>
</protein>
<dbReference type="Pfam" id="PF14542">
    <property type="entry name" value="Acetyltransf_CG"/>
    <property type="match status" value="1"/>
</dbReference>
<dbReference type="InterPro" id="IPR031165">
    <property type="entry name" value="GNAT_YJDJ"/>
</dbReference>
<dbReference type="Proteomes" id="UP000657931">
    <property type="component" value="Unassembled WGS sequence"/>
</dbReference>
<comment type="caution">
    <text evidence="3">The sequence shown here is derived from an EMBL/GenBank/DDBJ whole genome shotgun (WGS) entry which is preliminary data.</text>
</comment>
<dbReference type="Gene3D" id="3.40.630.30">
    <property type="match status" value="1"/>
</dbReference>
<dbReference type="PANTHER" id="PTHR31435">
    <property type="entry name" value="PROTEIN NATD1"/>
    <property type="match status" value="1"/>
</dbReference>
<name>A0ABR8QUT3_9BACI</name>
<gene>
    <name evidence="3" type="ORF">H9655_19820</name>
</gene>
<reference evidence="3 4" key="1">
    <citation type="submission" date="2020-08" db="EMBL/GenBank/DDBJ databases">
        <title>A Genomic Blueprint of the Chicken Gut Microbiome.</title>
        <authorList>
            <person name="Gilroy R."/>
            <person name="Ravi A."/>
            <person name="Getino M."/>
            <person name="Pursley I."/>
            <person name="Horton D.L."/>
            <person name="Alikhan N.-F."/>
            <person name="Baker D."/>
            <person name="Gharbi K."/>
            <person name="Hall N."/>
            <person name="Watson M."/>
            <person name="Adriaenssens E.M."/>
            <person name="Foster-Nyarko E."/>
            <person name="Jarju S."/>
            <person name="Secka A."/>
            <person name="Antonio M."/>
            <person name="Oren A."/>
            <person name="Chaudhuri R."/>
            <person name="La Ragione R.M."/>
            <person name="Hildebrand F."/>
            <person name="Pallen M.J."/>
        </authorList>
    </citation>
    <scope>NUCLEOTIDE SEQUENCE [LARGE SCALE GENOMIC DNA]</scope>
    <source>
        <strain evidence="3 4">Sa5YUA1</strain>
    </source>
</reference>
<sequence length="90" mass="10077">MEIKKASNRHYGIDDSGKEQGEVTFAERDDHTIVIEHTYVGEEARGTGLAEQLVDSVVQEVKSQNKKIIPACPFVAALFKKKAEYREVQA</sequence>
<accession>A0ABR8QUT3</accession>
<evidence type="ECO:0000313" key="4">
    <source>
        <dbReference type="Proteomes" id="UP000657931"/>
    </source>
</evidence>
<dbReference type="PROSITE" id="PS51729">
    <property type="entry name" value="GNAT_YJDJ"/>
    <property type="match status" value="1"/>
</dbReference>
<dbReference type="SUPFAM" id="SSF55729">
    <property type="entry name" value="Acyl-CoA N-acyltransferases (Nat)"/>
    <property type="match status" value="1"/>
</dbReference>
<feature type="domain" description="N-acetyltransferase" evidence="2">
    <location>
        <begin position="3"/>
        <end position="90"/>
    </location>
</feature>
<dbReference type="InterPro" id="IPR016181">
    <property type="entry name" value="Acyl_CoA_acyltransferase"/>
</dbReference>
<evidence type="ECO:0000313" key="3">
    <source>
        <dbReference type="EMBL" id="MBD7939294.1"/>
    </source>
</evidence>
<dbReference type="PANTHER" id="PTHR31435:SF10">
    <property type="entry name" value="BSR4717 PROTEIN"/>
    <property type="match status" value="1"/>
</dbReference>